<dbReference type="GO" id="GO:0005829">
    <property type="term" value="C:cytosol"/>
    <property type="evidence" value="ECO:0007669"/>
    <property type="project" value="TreeGrafter"/>
</dbReference>
<dbReference type="PANTHER" id="PTHR43393:SF2">
    <property type="entry name" value="CYTOKININ RIBOSIDE 5'-MONOPHOSPHATE PHOSPHORIBOHYDROLASE"/>
    <property type="match status" value="1"/>
</dbReference>
<evidence type="ECO:0000313" key="1">
    <source>
        <dbReference type="EMBL" id="SUZ77401.1"/>
    </source>
</evidence>
<dbReference type="SUPFAM" id="SSF102405">
    <property type="entry name" value="MCP/YpsA-like"/>
    <property type="match status" value="1"/>
</dbReference>
<name>A0A381QDJ9_9ZZZZ</name>
<dbReference type="GO" id="GO:0016787">
    <property type="term" value="F:hydrolase activity"/>
    <property type="evidence" value="ECO:0007669"/>
    <property type="project" value="InterPro"/>
</dbReference>
<dbReference type="InterPro" id="IPR031100">
    <property type="entry name" value="LOG_fam"/>
</dbReference>
<dbReference type="AlphaFoldDB" id="A0A381QDJ9"/>
<dbReference type="NCBIfam" id="TIGR00730">
    <property type="entry name" value="Rossman fold protein, TIGR00730 family"/>
    <property type="match status" value="1"/>
</dbReference>
<dbReference type="Pfam" id="PF03641">
    <property type="entry name" value="Lysine_decarbox"/>
    <property type="match status" value="1"/>
</dbReference>
<organism evidence="1">
    <name type="scientific">marine metagenome</name>
    <dbReference type="NCBI Taxonomy" id="408172"/>
    <lineage>
        <taxon>unclassified sequences</taxon>
        <taxon>metagenomes</taxon>
        <taxon>ecological metagenomes</taxon>
    </lineage>
</organism>
<sequence>MTEMKREFEPDRYREGSTQDERLLERVEDLQAMGMDAWRIFRIMGEFVEGFEEMSEIGPAVSIFGSARADSDTDMYQECVETARLLGEAGFAIITGGGPGMMEAANRGAKAGGATSVGCNIELPFEQESNDFIDVSIDFRYFFVRKTMFVKYAEAFVIFPGGFGTMDELFESLTLIQTQKVRHFPLVLFGSEYWGGLLDWLRGTMVADGKITQEDLDMIFVTNDPVAARDHIVAGYKNRIAIRGGS</sequence>
<dbReference type="InterPro" id="IPR052341">
    <property type="entry name" value="LOG_family_nucleotidases"/>
</dbReference>
<protein>
    <recommendedName>
        <fullName evidence="2">Cytokinin riboside 5'-monophosphate phosphoribohydrolase</fullName>
    </recommendedName>
</protein>
<reference evidence="1" key="1">
    <citation type="submission" date="2018-05" db="EMBL/GenBank/DDBJ databases">
        <authorList>
            <person name="Lanie J.A."/>
            <person name="Ng W.-L."/>
            <person name="Kazmierczak K.M."/>
            <person name="Andrzejewski T.M."/>
            <person name="Davidsen T.M."/>
            <person name="Wayne K.J."/>
            <person name="Tettelin H."/>
            <person name="Glass J.I."/>
            <person name="Rusch D."/>
            <person name="Podicherti R."/>
            <person name="Tsui H.-C.T."/>
            <person name="Winkler M.E."/>
        </authorList>
    </citation>
    <scope>NUCLEOTIDE SEQUENCE</scope>
</reference>
<accession>A0A381QDJ9</accession>
<dbReference type="Gene3D" id="3.40.50.450">
    <property type="match status" value="1"/>
</dbReference>
<dbReference type="GO" id="GO:0009691">
    <property type="term" value="P:cytokinin biosynthetic process"/>
    <property type="evidence" value="ECO:0007669"/>
    <property type="project" value="InterPro"/>
</dbReference>
<dbReference type="InterPro" id="IPR005269">
    <property type="entry name" value="LOG"/>
</dbReference>
<dbReference type="FunFam" id="3.40.50.450:FF:000011">
    <property type="entry name" value="TIGR00730 family Rossman fold protein"/>
    <property type="match status" value="1"/>
</dbReference>
<proteinExistence type="predicted"/>
<evidence type="ECO:0008006" key="2">
    <source>
        <dbReference type="Google" id="ProtNLM"/>
    </source>
</evidence>
<dbReference type="EMBL" id="UINC01001316">
    <property type="protein sequence ID" value="SUZ77401.1"/>
    <property type="molecule type" value="Genomic_DNA"/>
</dbReference>
<dbReference type="PANTHER" id="PTHR43393">
    <property type="entry name" value="CYTOKININ RIBOSIDE 5'-MONOPHOSPHATE PHOSPHORIBOHYDROLASE"/>
    <property type="match status" value="1"/>
</dbReference>
<gene>
    <name evidence="1" type="ORF">METZ01_LOCUS30255</name>
</gene>